<evidence type="ECO:0000313" key="2">
    <source>
        <dbReference type="EMBL" id="RAI34171.1"/>
    </source>
</evidence>
<keyword evidence="3" id="KW-1185">Reference proteome</keyword>
<dbReference type="Gene3D" id="2.30.300.10">
    <property type="entry name" value="Baseplate protein-like domain - beta roll fold"/>
    <property type="match status" value="1"/>
</dbReference>
<protein>
    <recommendedName>
        <fullName evidence="1">Baseplate hub protein gp44/GpP-like second domain-containing protein</fullName>
    </recommendedName>
</protein>
<name>A0A327K7A1_9BRAD</name>
<evidence type="ECO:0000259" key="1">
    <source>
        <dbReference type="Pfam" id="PF22255"/>
    </source>
</evidence>
<dbReference type="Gene3D" id="3.55.50.10">
    <property type="entry name" value="Baseplate protein-like domains"/>
    <property type="match status" value="1"/>
</dbReference>
<proteinExistence type="predicted"/>
<evidence type="ECO:0000313" key="3">
    <source>
        <dbReference type="Proteomes" id="UP000249130"/>
    </source>
</evidence>
<organism evidence="2 3">
    <name type="scientific">Rhodoplanes roseus</name>
    <dbReference type="NCBI Taxonomy" id="29409"/>
    <lineage>
        <taxon>Bacteria</taxon>
        <taxon>Pseudomonadati</taxon>
        <taxon>Pseudomonadota</taxon>
        <taxon>Alphaproteobacteria</taxon>
        <taxon>Hyphomicrobiales</taxon>
        <taxon>Nitrobacteraceae</taxon>
        <taxon>Rhodoplanes</taxon>
    </lineage>
</organism>
<dbReference type="RefSeq" id="WP_170149896.1">
    <property type="nucleotide sequence ID" value="NZ_NPEX01000641.1"/>
</dbReference>
<feature type="non-terminal residue" evidence="2">
    <location>
        <position position="1"/>
    </location>
</feature>
<feature type="domain" description="Baseplate hub protein gp44/GpP-like second" evidence="1">
    <location>
        <begin position="3"/>
        <end position="81"/>
    </location>
</feature>
<comment type="caution">
    <text evidence="2">The sequence shown here is derived from an EMBL/GenBank/DDBJ whole genome shotgun (WGS) entry which is preliminary data.</text>
</comment>
<dbReference type="Proteomes" id="UP000249130">
    <property type="component" value="Unassembled WGS sequence"/>
</dbReference>
<dbReference type="EMBL" id="NPEX01000641">
    <property type="protein sequence ID" value="RAI34171.1"/>
    <property type="molecule type" value="Genomic_DNA"/>
</dbReference>
<reference evidence="2 3" key="1">
    <citation type="submission" date="2017-07" db="EMBL/GenBank/DDBJ databases">
        <title>Draft Genome Sequences of Select Purple Nonsulfur Bacteria.</title>
        <authorList>
            <person name="Lasarre B."/>
            <person name="Mckinlay J.B."/>
        </authorList>
    </citation>
    <scope>NUCLEOTIDE SEQUENCE [LARGE SCALE GENOMIC DNA]</scope>
    <source>
        <strain evidence="2 3">DSM 5909</strain>
    </source>
</reference>
<dbReference type="SUPFAM" id="SSF69279">
    <property type="entry name" value="Phage tail proteins"/>
    <property type="match status" value="2"/>
</dbReference>
<dbReference type="InterPro" id="IPR053981">
    <property type="entry name" value="Gp44/GpP-like_2nd"/>
</dbReference>
<dbReference type="Pfam" id="PF22255">
    <property type="entry name" value="Gp44-like_2nd"/>
    <property type="match status" value="1"/>
</dbReference>
<sequence length="216" mass="23579">WDIASSSVETEDGKFDGYPWEAIARNLIAPFGISLETVGTVDATPFPEMSVQPGELVWATLERLARDRKIVLGSTERGNLLAIGDHSGSASDALVEGGNIKSANCTIQDDYVYQKYWTLGQRAGHDDAWGDDVSRIRAVAQGSATRYRPLVNIAEHPDTPEGLKKRAEFDALHHEGAMIQAQVTVQGWLRPSGGLWKVGTYPHVKSPMLLLDQPLG</sequence>
<dbReference type="AlphaFoldDB" id="A0A327K7A1"/>
<feature type="non-terminal residue" evidence="2">
    <location>
        <position position="216"/>
    </location>
</feature>
<gene>
    <name evidence="2" type="ORF">CH341_31505</name>
</gene>
<accession>A0A327K7A1</accession>